<keyword evidence="1" id="KW-0092">Biotin</keyword>
<gene>
    <name evidence="2" type="ORF">EHE19_010265</name>
</gene>
<accession>A0A4U7JMJ3</accession>
<evidence type="ECO:0000256" key="1">
    <source>
        <dbReference type="ARBA" id="ARBA00023267"/>
    </source>
</evidence>
<evidence type="ECO:0000313" key="2">
    <source>
        <dbReference type="EMBL" id="QNU65324.1"/>
    </source>
</evidence>
<dbReference type="InterPro" id="IPR050709">
    <property type="entry name" value="Biotin_Carboxyl_Carrier/Decarb"/>
</dbReference>
<dbReference type="InterPro" id="IPR000089">
    <property type="entry name" value="Biotin_lipoyl"/>
</dbReference>
<dbReference type="InterPro" id="IPR001882">
    <property type="entry name" value="Biotin_BS"/>
</dbReference>
<dbReference type="CDD" id="cd06850">
    <property type="entry name" value="biotinyl_domain"/>
    <property type="match status" value="1"/>
</dbReference>
<dbReference type="SUPFAM" id="SSF51230">
    <property type="entry name" value="Single hybrid motif"/>
    <property type="match status" value="1"/>
</dbReference>
<dbReference type="AlphaFoldDB" id="A0A4U7JMJ3"/>
<dbReference type="EMBL" id="CP061336">
    <property type="protein sequence ID" value="QNU65324.1"/>
    <property type="molecule type" value="Genomic_DNA"/>
</dbReference>
<evidence type="ECO:0000313" key="3">
    <source>
        <dbReference type="Proteomes" id="UP000306409"/>
    </source>
</evidence>
<reference evidence="2 3" key="1">
    <citation type="submission" date="2020-09" db="EMBL/GenBank/DDBJ databases">
        <title>Characterization and genome sequencing of Ruminiclostridium sp. nov. MA18.</title>
        <authorList>
            <person name="Rettenmaier R."/>
            <person name="Kowollik M.-L."/>
            <person name="Liebl W."/>
            <person name="Zverlov V."/>
        </authorList>
    </citation>
    <scope>NUCLEOTIDE SEQUENCE [LARGE SCALE GENOMIC DNA]</scope>
    <source>
        <strain evidence="2 3">MA18</strain>
    </source>
</reference>
<dbReference type="InterPro" id="IPR011053">
    <property type="entry name" value="Single_hybrid_motif"/>
</dbReference>
<dbReference type="PROSITE" id="PS50968">
    <property type="entry name" value="BIOTINYL_LIPOYL"/>
    <property type="match status" value="1"/>
</dbReference>
<dbReference type="PROSITE" id="PS00188">
    <property type="entry name" value="BIOTIN"/>
    <property type="match status" value="1"/>
</dbReference>
<dbReference type="OrthoDB" id="9812676at2"/>
<proteinExistence type="predicted"/>
<dbReference type="RefSeq" id="WP_137696025.1">
    <property type="nucleotide sequence ID" value="NZ_CP061336.1"/>
</dbReference>
<dbReference type="Pfam" id="PF00364">
    <property type="entry name" value="Biotin_lipoyl"/>
    <property type="match status" value="1"/>
</dbReference>
<name>A0A4U7JMJ3_9FIRM</name>
<dbReference type="PANTHER" id="PTHR45266">
    <property type="entry name" value="OXALOACETATE DECARBOXYLASE ALPHA CHAIN"/>
    <property type="match status" value="1"/>
</dbReference>
<dbReference type="Gene3D" id="2.40.50.100">
    <property type="match status" value="1"/>
</dbReference>
<keyword evidence="3" id="KW-1185">Reference proteome</keyword>
<protein>
    <submittedName>
        <fullName evidence="2">Biotin/lipoyl-binding protein</fullName>
    </submittedName>
</protein>
<dbReference type="PANTHER" id="PTHR45266:SF3">
    <property type="entry name" value="OXALOACETATE DECARBOXYLASE ALPHA CHAIN"/>
    <property type="match status" value="1"/>
</dbReference>
<sequence>MSKYIIKVNGNPYEVEVQEVGGTASRASAPATKMPAKAAAPRTAKVAQTASGNAGEVIAPMPGTVLKLKVANGETVKKGQVILILEAMKMENEIVSTADGKVTLNVSEGQAVVAHEVMATVE</sequence>
<organism evidence="2 3">
    <name type="scientific">Ruminiclostridium herbifermentans</name>
    <dbReference type="NCBI Taxonomy" id="2488810"/>
    <lineage>
        <taxon>Bacteria</taxon>
        <taxon>Bacillati</taxon>
        <taxon>Bacillota</taxon>
        <taxon>Clostridia</taxon>
        <taxon>Eubacteriales</taxon>
        <taxon>Oscillospiraceae</taxon>
        <taxon>Ruminiclostridium</taxon>
    </lineage>
</organism>
<dbReference type="FunFam" id="2.40.50.100:FF:000003">
    <property type="entry name" value="Acetyl-CoA carboxylase biotin carboxyl carrier protein"/>
    <property type="match status" value="1"/>
</dbReference>
<dbReference type="KEGG" id="rher:EHE19_010265"/>
<dbReference type="Proteomes" id="UP000306409">
    <property type="component" value="Chromosome"/>
</dbReference>